<sequence length="136" mass="14831">MTLTIWVDDWQMQCCGQNFAVGDVVSWTLVEADPEDYADVVGEKRADEIGFREEHHGRAGQRAATAVEVLSIDEVHCRYEIPAGATDRLNLPVRGTTVLAPVGRADGWARPRPDVDFAGYLVTARHVTGLPEGAVA</sequence>
<accession>A0A4Z1DK59</accession>
<reference evidence="1 2" key="1">
    <citation type="submission" date="2019-04" db="EMBL/GenBank/DDBJ databases">
        <title>Streptomyces sp. nov. Bv016 isolated from bark of Buahinia variegata.</title>
        <authorList>
            <person name="Kanchanasin P."/>
            <person name="Tanasupawat S."/>
            <person name="Yuki M."/>
            <person name="Kudo T."/>
        </authorList>
    </citation>
    <scope>NUCLEOTIDE SEQUENCE [LARGE SCALE GENOMIC DNA]</scope>
    <source>
        <strain evidence="1 2">JCM 4765</strain>
    </source>
</reference>
<evidence type="ECO:0000313" key="1">
    <source>
        <dbReference type="EMBL" id="TGN83634.1"/>
    </source>
</evidence>
<dbReference type="Proteomes" id="UP000298513">
    <property type="component" value="Unassembled WGS sequence"/>
</dbReference>
<dbReference type="GeneID" id="91530699"/>
<proteinExistence type="predicted"/>
<name>A0A4Z1DK59_STRGP</name>
<comment type="caution">
    <text evidence="1">The sequence shown here is derived from an EMBL/GenBank/DDBJ whole genome shotgun (WGS) entry which is preliminary data.</text>
</comment>
<gene>
    <name evidence="1" type="ORF">E5082_12195</name>
</gene>
<keyword evidence="2" id="KW-1185">Reference proteome</keyword>
<dbReference type="RefSeq" id="WP_135791293.1">
    <property type="nucleotide sequence ID" value="NZ_BNBQ01000004.1"/>
</dbReference>
<dbReference type="Pfam" id="PF20218">
    <property type="entry name" value="DUF6578"/>
    <property type="match status" value="1"/>
</dbReference>
<protein>
    <submittedName>
        <fullName evidence="1">Uncharacterized protein</fullName>
    </submittedName>
</protein>
<dbReference type="InterPro" id="IPR046485">
    <property type="entry name" value="DUF6578"/>
</dbReference>
<dbReference type="EMBL" id="SRRU01000004">
    <property type="protein sequence ID" value="TGN83634.1"/>
    <property type="molecule type" value="Genomic_DNA"/>
</dbReference>
<dbReference type="AlphaFoldDB" id="A0A4Z1DK59"/>
<organism evidence="1 2">
    <name type="scientific">Streptomyces griseoluteus</name>
    <dbReference type="NCBI Taxonomy" id="29306"/>
    <lineage>
        <taxon>Bacteria</taxon>
        <taxon>Bacillati</taxon>
        <taxon>Actinomycetota</taxon>
        <taxon>Actinomycetes</taxon>
        <taxon>Kitasatosporales</taxon>
        <taxon>Streptomycetaceae</taxon>
        <taxon>Streptomyces</taxon>
    </lineage>
</organism>
<evidence type="ECO:0000313" key="2">
    <source>
        <dbReference type="Proteomes" id="UP000298513"/>
    </source>
</evidence>